<evidence type="ECO:0000256" key="2">
    <source>
        <dbReference type="ARBA" id="ARBA00010596"/>
    </source>
</evidence>
<comment type="subcellular location">
    <subcellularLocation>
        <location evidence="6">Golgi apparatus membrane</location>
        <topology evidence="6">Multi-pass membrane protein</topology>
    </subcellularLocation>
    <subcellularLocation>
        <location evidence="1">Membrane</location>
        <topology evidence="1">Multi-pass membrane protein</topology>
    </subcellularLocation>
</comment>
<dbReference type="EMBL" id="JAPFFF010000003">
    <property type="protein sequence ID" value="KAK8893344.1"/>
    <property type="molecule type" value="Genomic_DNA"/>
</dbReference>
<comment type="similarity">
    <text evidence="2 6">Belongs to the YIP1 family.</text>
</comment>
<comment type="caution">
    <text evidence="8">The sequence shown here is derived from an EMBL/GenBank/DDBJ whole genome shotgun (WGS) entry which is preliminary data.</text>
</comment>
<evidence type="ECO:0000259" key="7">
    <source>
        <dbReference type="Pfam" id="PF04893"/>
    </source>
</evidence>
<dbReference type="PANTHER" id="PTHR21236">
    <property type="entry name" value="GOLGI MEMBRANE PROTEIN YIP1"/>
    <property type="match status" value="1"/>
</dbReference>
<feature type="transmembrane region" description="Helical" evidence="6">
    <location>
        <begin position="83"/>
        <end position="105"/>
    </location>
</feature>
<dbReference type="InterPro" id="IPR045231">
    <property type="entry name" value="Yip1/4-like"/>
</dbReference>
<evidence type="ECO:0000256" key="1">
    <source>
        <dbReference type="ARBA" id="ARBA00004141"/>
    </source>
</evidence>
<reference evidence="8 9" key="1">
    <citation type="submission" date="2024-04" db="EMBL/GenBank/DDBJ databases">
        <title>Tritrichomonas musculus Genome.</title>
        <authorList>
            <person name="Alves-Ferreira E."/>
            <person name="Grigg M."/>
            <person name="Lorenzi H."/>
            <person name="Galac M."/>
        </authorList>
    </citation>
    <scope>NUCLEOTIDE SEQUENCE [LARGE SCALE GENOMIC DNA]</scope>
    <source>
        <strain evidence="8 9">EAF2021</strain>
    </source>
</reference>
<keyword evidence="9" id="KW-1185">Reference proteome</keyword>
<dbReference type="Pfam" id="PF04893">
    <property type="entry name" value="Yip1"/>
    <property type="match status" value="1"/>
</dbReference>
<evidence type="ECO:0000256" key="4">
    <source>
        <dbReference type="ARBA" id="ARBA00022989"/>
    </source>
</evidence>
<proteinExistence type="inferred from homology"/>
<evidence type="ECO:0000256" key="5">
    <source>
        <dbReference type="ARBA" id="ARBA00023136"/>
    </source>
</evidence>
<evidence type="ECO:0000256" key="6">
    <source>
        <dbReference type="RuleBase" id="RU361264"/>
    </source>
</evidence>
<protein>
    <recommendedName>
        <fullName evidence="6">Protein YIPF</fullName>
    </recommendedName>
</protein>
<dbReference type="InterPro" id="IPR006977">
    <property type="entry name" value="Yip1_dom"/>
</dbReference>
<feature type="transmembrane region" description="Helical" evidence="6">
    <location>
        <begin position="58"/>
        <end position="76"/>
    </location>
</feature>
<sequence length="191" mass="21083">MDQQNESGAMMHLDEESKLLTETVWETLQHDLIDIKNKMLIVLDPKKSSEHALKDWDLWGPLILCLFLSVVLSLTAPSGQTTLLFTGVFSIVTFGAGIVTINMILLGGTVAFFQALCALGYCLFPLACSSLITAVIPLVLIKIVVVPLCFVWSVVSASKFFSSQIPENKKYLGLYPCALLYGILSWIIFIH</sequence>
<feature type="transmembrane region" description="Helical" evidence="6">
    <location>
        <begin position="173"/>
        <end position="190"/>
    </location>
</feature>
<dbReference type="PANTHER" id="PTHR21236:SF1">
    <property type="entry name" value="PROTEIN YIPF6"/>
    <property type="match status" value="1"/>
</dbReference>
<gene>
    <name evidence="8" type="ORF">M9Y10_021761</name>
</gene>
<evidence type="ECO:0000313" key="8">
    <source>
        <dbReference type="EMBL" id="KAK8893344.1"/>
    </source>
</evidence>
<organism evidence="8 9">
    <name type="scientific">Tritrichomonas musculus</name>
    <dbReference type="NCBI Taxonomy" id="1915356"/>
    <lineage>
        <taxon>Eukaryota</taxon>
        <taxon>Metamonada</taxon>
        <taxon>Parabasalia</taxon>
        <taxon>Tritrichomonadida</taxon>
        <taxon>Tritrichomonadidae</taxon>
        <taxon>Tritrichomonas</taxon>
    </lineage>
</organism>
<feature type="transmembrane region" description="Helical" evidence="6">
    <location>
        <begin position="111"/>
        <end position="132"/>
    </location>
</feature>
<name>A0ABR2KQK6_9EUKA</name>
<feature type="domain" description="Yip1" evidence="7">
    <location>
        <begin position="41"/>
        <end position="187"/>
    </location>
</feature>
<keyword evidence="3 6" id="KW-0812">Transmembrane</keyword>
<evidence type="ECO:0000313" key="9">
    <source>
        <dbReference type="Proteomes" id="UP001470230"/>
    </source>
</evidence>
<feature type="transmembrane region" description="Helical" evidence="6">
    <location>
        <begin position="139"/>
        <end position="161"/>
    </location>
</feature>
<evidence type="ECO:0000256" key="3">
    <source>
        <dbReference type="ARBA" id="ARBA00022692"/>
    </source>
</evidence>
<dbReference type="Proteomes" id="UP001470230">
    <property type="component" value="Unassembled WGS sequence"/>
</dbReference>
<keyword evidence="4 6" id="KW-1133">Transmembrane helix</keyword>
<keyword evidence="5 6" id="KW-0472">Membrane</keyword>
<accession>A0ABR2KQK6</accession>